<evidence type="ECO:0000313" key="4">
    <source>
        <dbReference type="Proteomes" id="UP000677515"/>
    </source>
</evidence>
<feature type="domain" description="Haem-binding uptake Tiki superfamily ChaN" evidence="2">
    <location>
        <begin position="97"/>
        <end position="292"/>
    </location>
</feature>
<dbReference type="SUPFAM" id="SSF159501">
    <property type="entry name" value="EreA/ChaN-like"/>
    <property type="match status" value="1"/>
</dbReference>
<dbReference type="InterPro" id="IPR007314">
    <property type="entry name" value="Cofac_haem-bd_dom"/>
</dbReference>
<protein>
    <recommendedName>
        <fullName evidence="2">Haem-binding uptake Tiki superfamily ChaN domain-containing protein</fullName>
    </recommendedName>
</protein>
<keyword evidence="1" id="KW-0812">Transmembrane</keyword>
<reference evidence="3 4" key="1">
    <citation type="submission" date="2021-01" db="EMBL/GenBank/DDBJ databases">
        <title>Complete genome sequence of Erwinia rhapontici MAFF 311153.</title>
        <authorList>
            <person name="Morohoshi T."/>
            <person name="Someya N."/>
        </authorList>
    </citation>
    <scope>NUCLEOTIDE SEQUENCE [LARGE SCALE GENOMIC DNA]</scope>
    <source>
        <strain evidence="3 4">MAFF 311153</strain>
    </source>
</reference>
<accession>A0ABN6DPF7</accession>
<feature type="transmembrane region" description="Helical" evidence="1">
    <location>
        <begin position="6"/>
        <end position="26"/>
    </location>
</feature>
<keyword evidence="1" id="KW-1133">Transmembrane helix</keyword>
<organism evidence="3 4">
    <name type="scientific">Erwinia rhapontici</name>
    <name type="common">Pectobacterium rhapontici</name>
    <dbReference type="NCBI Taxonomy" id="55212"/>
    <lineage>
        <taxon>Bacteria</taxon>
        <taxon>Pseudomonadati</taxon>
        <taxon>Pseudomonadota</taxon>
        <taxon>Gammaproteobacteria</taxon>
        <taxon>Enterobacterales</taxon>
        <taxon>Erwiniaceae</taxon>
        <taxon>Erwinia</taxon>
    </lineage>
</organism>
<gene>
    <name evidence="3" type="ORF">ERHA53_40120</name>
</gene>
<evidence type="ECO:0000256" key="1">
    <source>
        <dbReference type="SAM" id="Phobius"/>
    </source>
</evidence>
<sequence length="329" mass="36041">MRVIIILILICKNTSVLFFAALQRLLGSLREKTGMKPQKNMMKTKIVAASLLAALASLLTACQQPAAKPQAELSRAVMETSHISLLSSRQTLSPQALVERLSTAGMVIVGENHSEASHHEIEQWLMTRLAEKRPQGSVLLEMIASDQQAAVKDLQRGLKDSPYIREQRVQELLNWNSGWPWPLYRGVVLTALFADYPLLAANLSRDDVNKLYETPQFPPGERSSSPAVIRALSLAIVAMHDGKMDRSQLKSMLAVQQNRDRIMAQQLLNAAKPALLIAGSYHAAKNLGVPLHMADLNGPAPVVVILAASGTEVQAAEGDYVWYLPAMSP</sequence>
<keyword evidence="1" id="KW-0472">Membrane</keyword>
<feature type="transmembrane region" description="Helical" evidence="1">
    <location>
        <begin position="46"/>
        <end position="66"/>
    </location>
</feature>
<name>A0ABN6DPF7_ERWRD</name>
<dbReference type="CDD" id="cd14727">
    <property type="entry name" value="ChanN-like"/>
    <property type="match status" value="1"/>
</dbReference>
<proteinExistence type="predicted"/>
<dbReference type="Gene3D" id="3.40.50.11550">
    <property type="match status" value="1"/>
</dbReference>
<evidence type="ECO:0000259" key="2">
    <source>
        <dbReference type="Pfam" id="PF04187"/>
    </source>
</evidence>
<keyword evidence="4" id="KW-1185">Reference proteome</keyword>
<evidence type="ECO:0000313" key="3">
    <source>
        <dbReference type="EMBL" id="BCQ36669.1"/>
    </source>
</evidence>
<dbReference type="EMBL" id="AP024329">
    <property type="protein sequence ID" value="BCQ36669.1"/>
    <property type="molecule type" value="Genomic_DNA"/>
</dbReference>
<dbReference type="InterPro" id="IPR016773">
    <property type="entry name" value="Fe3_uptake_reg_CjrA_prd"/>
</dbReference>
<dbReference type="Proteomes" id="UP000677515">
    <property type="component" value="Chromosome"/>
</dbReference>
<dbReference type="PIRSF" id="PIRSF020419">
    <property type="entry name" value="Fe_uptake_reg_CjrA_prd"/>
    <property type="match status" value="1"/>
</dbReference>
<dbReference type="Pfam" id="PF04187">
    <property type="entry name" value="Cofac_haem_bdg"/>
    <property type="match status" value="1"/>
</dbReference>
<dbReference type="Gene3D" id="1.10.8.760">
    <property type="entry name" value="Haem-binding uptake, Tiki superfamily, ChaN, domain 2"/>
    <property type="match status" value="1"/>
</dbReference>